<accession>A0ABU1AJP6</accession>
<comment type="caution">
    <text evidence="2">The sequence shown here is derived from an EMBL/GenBank/DDBJ whole genome shotgun (WGS) entry which is preliminary data.</text>
</comment>
<protein>
    <submittedName>
        <fullName evidence="2">Tetratricopeptide repeat protein</fullName>
    </submittedName>
</protein>
<dbReference type="Proteomes" id="UP001243717">
    <property type="component" value="Unassembled WGS sequence"/>
</dbReference>
<sequence>MSDTSLQDQIDDATLDFTLGDGVGAISKLTALSEAHADCFGVWHALTEIYFAEGDYDAALQAGERAHALCPDDIHINTSLSRIWVERGDKDRAEHFGAQARMLGWKDELKSPPQQDDI</sequence>
<proteinExistence type="predicted"/>
<evidence type="ECO:0000313" key="2">
    <source>
        <dbReference type="EMBL" id="MDQ8195016.1"/>
    </source>
</evidence>
<organism evidence="2 3">
    <name type="scientific">Thalassobacterium sedimentorum</name>
    <dbReference type="NCBI Taxonomy" id="3041258"/>
    <lineage>
        <taxon>Bacteria</taxon>
        <taxon>Pseudomonadati</taxon>
        <taxon>Verrucomicrobiota</taxon>
        <taxon>Opitutia</taxon>
        <taxon>Puniceicoccales</taxon>
        <taxon>Coraliomargaritaceae</taxon>
        <taxon>Thalassobacterium</taxon>
    </lineage>
</organism>
<dbReference type="Pfam" id="PF13428">
    <property type="entry name" value="TPR_14"/>
    <property type="match status" value="1"/>
</dbReference>
<evidence type="ECO:0000313" key="3">
    <source>
        <dbReference type="Proteomes" id="UP001243717"/>
    </source>
</evidence>
<dbReference type="RefSeq" id="WP_308985477.1">
    <property type="nucleotide sequence ID" value="NZ_JARXIC010000017.1"/>
</dbReference>
<name>A0ABU1AJP6_9BACT</name>
<evidence type="ECO:0000256" key="1">
    <source>
        <dbReference type="PROSITE-ProRule" id="PRU00339"/>
    </source>
</evidence>
<gene>
    <name evidence="2" type="ORF">QEH59_11305</name>
</gene>
<keyword evidence="3" id="KW-1185">Reference proteome</keyword>
<dbReference type="EMBL" id="JARXIC010000017">
    <property type="protein sequence ID" value="MDQ8195016.1"/>
    <property type="molecule type" value="Genomic_DNA"/>
</dbReference>
<dbReference type="InterPro" id="IPR011990">
    <property type="entry name" value="TPR-like_helical_dom_sf"/>
</dbReference>
<reference evidence="2 3" key="1">
    <citation type="submission" date="2023-04" db="EMBL/GenBank/DDBJ databases">
        <title>A novel bacteria isolated from coastal sediment.</title>
        <authorList>
            <person name="Liu X.-J."/>
            <person name="Du Z.-J."/>
        </authorList>
    </citation>
    <scope>NUCLEOTIDE SEQUENCE [LARGE SCALE GENOMIC DNA]</scope>
    <source>
        <strain evidence="2 3">SDUM461004</strain>
    </source>
</reference>
<dbReference type="SUPFAM" id="SSF48452">
    <property type="entry name" value="TPR-like"/>
    <property type="match status" value="1"/>
</dbReference>
<dbReference type="Gene3D" id="1.25.40.10">
    <property type="entry name" value="Tetratricopeptide repeat domain"/>
    <property type="match status" value="1"/>
</dbReference>
<feature type="repeat" description="TPR" evidence="1">
    <location>
        <begin position="40"/>
        <end position="73"/>
    </location>
</feature>
<dbReference type="PROSITE" id="PS50005">
    <property type="entry name" value="TPR"/>
    <property type="match status" value="1"/>
</dbReference>
<keyword evidence="1" id="KW-0802">TPR repeat</keyword>
<dbReference type="InterPro" id="IPR019734">
    <property type="entry name" value="TPR_rpt"/>
</dbReference>